<accession>A0ABP4EXI1</accession>
<sequence>MQFVDDPAGASNSLLGHEHGVSSLQSGVGPHTDSPLPVSGGGRAARRGQDLTEMVERDQRLLEVFADLLNRVTVGRDGG</sequence>
<feature type="region of interest" description="Disordered" evidence="1">
    <location>
        <begin position="1"/>
        <end position="50"/>
    </location>
</feature>
<comment type="caution">
    <text evidence="2">The sequence shown here is derived from an EMBL/GenBank/DDBJ whole genome shotgun (WGS) entry which is preliminary data.</text>
</comment>
<protein>
    <submittedName>
        <fullName evidence="2">Uncharacterized protein</fullName>
    </submittedName>
</protein>
<evidence type="ECO:0000313" key="3">
    <source>
        <dbReference type="Proteomes" id="UP001499979"/>
    </source>
</evidence>
<dbReference type="Proteomes" id="UP001499979">
    <property type="component" value="Unassembled WGS sequence"/>
</dbReference>
<organism evidence="2 3">
    <name type="scientific">Nocardioides aquiterrae</name>
    <dbReference type="NCBI Taxonomy" id="203799"/>
    <lineage>
        <taxon>Bacteria</taxon>
        <taxon>Bacillati</taxon>
        <taxon>Actinomycetota</taxon>
        <taxon>Actinomycetes</taxon>
        <taxon>Propionibacteriales</taxon>
        <taxon>Nocardioidaceae</taxon>
        <taxon>Nocardioides</taxon>
    </lineage>
</organism>
<evidence type="ECO:0000313" key="2">
    <source>
        <dbReference type="EMBL" id="GAA1130869.1"/>
    </source>
</evidence>
<gene>
    <name evidence="2" type="ORF">GCM10009606_08650</name>
</gene>
<dbReference type="EMBL" id="BAAAJE010000002">
    <property type="protein sequence ID" value="GAA1130869.1"/>
    <property type="molecule type" value="Genomic_DNA"/>
</dbReference>
<reference evidence="3" key="1">
    <citation type="journal article" date="2019" name="Int. J. Syst. Evol. Microbiol.">
        <title>The Global Catalogue of Microorganisms (GCM) 10K type strain sequencing project: providing services to taxonomists for standard genome sequencing and annotation.</title>
        <authorList>
            <consortium name="The Broad Institute Genomics Platform"/>
            <consortium name="The Broad Institute Genome Sequencing Center for Infectious Disease"/>
            <person name="Wu L."/>
            <person name="Ma J."/>
        </authorList>
    </citation>
    <scope>NUCLEOTIDE SEQUENCE [LARGE SCALE GENOMIC DNA]</scope>
    <source>
        <strain evidence="3">JCM 11813</strain>
    </source>
</reference>
<name>A0ABP4EXI1_9ACTN</name>
<evidence type="ECO:0000256" key="1">
    <source>
        <dbReference type="SAM" id="MobiDB-lite"/>
    </source>
</evidence>
<proteinExistence type="predicted"/>
<keyword evidence="3" id="KW-1185">Reference proteome</keyword>